<dbReference type="InterPro" id="IPR013320">
    <property type="entry name" value="ConA-like_dom_sf"/>
</dbReference>
<comment type="caution">
    <text evidence="1">The sequence shown here is derived from an EMBL/GenBank/DDBJ whole genome shotgun (WGS) entry which is preliminary data.</text>
</comment>
<name>K2FGV1_9BACT</name>
<dbReference type="EMBL" id="AMFJ01000001">
    <property type="protein sequence ID" value="EKE30376.1"/>
    <property type="molecule type" value="Genomic_DNA"/>
</dbReference>
<proteinExistence type="predicted"/>
<sequence>VLSGSTSSASWWIYNPDLCFALDGSSANTFSNPEGCIAKRDMSLKDYDSSIVWYWDMETLTADWKLRDLSGNGNEGVFSGGMNYADALTWWVIGKGLSFNGGSDHINCWTWNSLEIGQQLTLVAIVRPRQDALKWIFTKQSAWTKLDAWTNCWVNNYCWYMLRTQTWSLVWRTYDNAIRSYGTQDRSVSIADKWYLNNFRYIAFTAKDWEWWKIYVNWAGFNTWNKIVWTITISKNPLLIWRYWNDVTPWIWYDYFDGVIDSIIVYNRVLSDSEIIQQSKTAWF</sequence>
<reference evidence="1" key="1">
    <citation type="journal article" date="2012" name="Science">
        <title>Fermentation, hydrogen, and sulfur metabolism in multiple uncultivated bacterial phyla.</title>
        <authorList>
            <person name="Wrighton K.C."/>
            <person name="Thomas B.C."/>
            <person name="Sharon I."/>
            <person name="Miller C.S."/>
            <person name="Castelle C.J."/>
            <person name="VerBerkmoes N.C."/>
            <person name="Wilkins M.J."/>
            <person name="Hettich R.L."/>
            <person name="Lipton M.S."/>
            <person name="Williams K.H."/>
            <person name="Long P.E."/>
            <person name="Banfield J.F."/>
        </authorList>
    </citation>
    <scope>NUCLEOTIDE SEQUENCE [LARGE SCALE GENOMIC DNA]</scope>
</reference>
<organism evidence="1">
    <name type="scientific">uncultured bacterium</name>
    <name type="common">gcode 4</name>
    <dbReference type="NCBI Taxonomy" id="1234023"/>
    <lineage>
        <taxon>Bacteria</taxon>
        <taxon>environmental samples</taxon>
    </lineage>
</organism>
<dbReference type="Gene3D" id="2.60.120.200">
    <property type="match status" value="1"/>
</dbReference>
<dbReference type="AlphaFoldDB" id="K2FGV1"/>
<feature type="non-terminal residue" evidence="1">
    <location>
        <position position="1"/>
    </location>
</feature>
<protein>
    <submittedName>
        <fullName evidence="1">Uncharacterized protein</fullName>
    </submittedName>
</protein>
<accession>K2FGV1</accession>
<gene>
    <name evidence="1" type="ORF">ACD_2C00001G0026</name>
</gene>
<dbReference type="SUPFAM" id="SSF49899">
    <property type="entry name" value="Concanavalin A-like lectins/glucanases"/>
    <property type="match status" value="1"/>
</dbReference>
<evidence type="ECO:0000313" key="1">
    <source>
        <dbReference type="EMBL" id="EKE30376.1"/>
    </source>
</evidence>